<keyword evidence="5 8" id="KW-0862">Zinc</keyword>
<evidence type="ECO:0000256" key="5">
    <source>
        <dbReference type="ARBA" id="ARBA00022833"/>
    </source>
</evidence>
<evidence type="ECO:0000256" key="2">
    <source>
        <dbReference type="ARBA" id="ARBA00022664"/>
    </source>
</evidence>
<dbReference type="InterPro" id="IPR043701">
    <property type="entry name" value="Yju2"/>
</dbReference>
<feature type="binding site" evidence="8">
    <location>
        <position position="158"/>
    </location>
    <ligand>
        <name>Zn(2+)</name>
        <dbReference type="ChEBI" id="CHEBI:29105"/>
    </ligand>
</feature>
<dbReference type="InterPro" id="IPR007590">
    <property type="entry name" value="Saf4/Yju2"/>
</dbReference>
<keyword evidence="4 8" id="KW-0747">Spliceosome</keyword>
<organism evidence="10 11">
    <name type="scientific">Penicillium nordicum</name>
    <dbReference type="NCBI Taxonomy" id="229535"/>
    <lineage>
        <taxon>Eukaryota</taxon>
        <taxon>Fungi</taxon>
        <taxon>Dikarya</taxon>
        <taxon>Ascomycota</taxon>
        <taxon>Pezizomycotina</taxon>
        <taxon>Eurotiomycetes</taxon>
        <taxon>Eurotiomycetidae</taxon>
        <taxon>Eurotiales</taxon>
        <taxon>Aspergillaceae</taxon>
        <taxon>Penicillium</taxon>
    </lineage>
</organism>
<evidence type="ECO:0000256" key="3">
    <source>
        <dbReference type="ARBA" id="ARBA00022723"/>
    </source>
</evidence>
<evidence type="ECO:0000256" key="9">
    <source>
        <dbReference type="SAM" id="MobiDB-lite"/>
    </source>
</evidence>
<dbReference type="GO" id="GO:0071006">
    <property type="term" value="C:U2-type catalytic step 1 spliceosome"/>
    <property type="evidence" value="ECO:0007669"/>
    <property type="project" value="UniProtKB-UniRule"/>
</dbReference>
<dbReference type="PANTHER" id="PTHR12111:SF1">
    <property type="entry name" value="SPLICING FACTOR YJU2"/>
    <property type="match status" value="1"/>
</dbReference>
<feature type="region of interest" description="Disordered" evidence="9">
    <location>
        <begin position="341"/>
        <end position="373"/>
    </location>
</feature>
<dbReference type="Proteomes" id="UP000037696">
    <property type="component" value="Unassembled WGS sequence"/>
</dbReference>
<sequence length="373" mass="42237">MGGGDVSVAQILERVRREGLLGPEHVTAAAEPAQPVARQVVLPQGPLFHFSHSSFSQSSIPSNSVRDNSNMAERKVLSKYYPPDFDPSAIEQKKRSGKDGKAVAKVATIRLMTPFSMRCTHCGQHIPKGRKFNSRKELAEDKYMGSQVYRFYIRCIGCSGEITFCTDPKNRDYRCERGATRNFEVWRDDAADKYKDETEEQTIDRLEKEHGAEEEQLKRDKMADLEDKMHDSKREMEIADAIDGIRTRNARMERTETHGDKAAMATVQQKIDEEALRRAKAEEEEDRKALEGFREKQRAAKSAALDAQIEREEAERKAFQAQYVADMHAKRLLVRERMRARKAKEAAAKAKEAEAKAKALTTPSANRDDSAAL</sequence>
<evidence type="ECO:0000313" key="11">
    <source>
        <dbReference type="Proteomes" id="UP000037696"/>
    </source>
</evidence>
<feature type="binding site" evidence="8">
    <location>
        <position position="155"/>
    </location>
    <ligand>
        <name>Zn(2+)</name>
        <dbReference type="ChEBI" id="CHEBI:29105"/>
    </ligand>
</feature>
<evidence type="ECO:0000256" key="6">
    <source>
        <dbReference type="ARBA" id="ARBA00023187"/>
    </source>
</evidence>
<evidence type="ECO:0000256" key="1">
    <source>
        <dbReference type="ARBA" id="ARBA00004123"/>
    </source>
</evidence>
<comment type="subcellular location">
    <subcellularLocation>
        <location evidence="1 8">Nucleus</location>
    </subcellularLocation>
</comment>
<comment type="caution">
    <text evidence="10">The sequence shown here is derived from an EMBL/GenBank/DDBJ whole genome shotgun (WGS) entry which is preliminary data.</text>
</comment>
<gene>
    <name evidence="10" type="ORF">ACN38_g5516</name>
</gene>
<proteinExistence type="inferred from homology"/>
<evidence type="ECO:0000256" key="7">
    <source>
        <dbReference type="ARBA" id="ARBA00023242"/>
    </source>
</evidence>
<dbReference type="Pfam" id="PF04502">
    <property type="entry name" value="Saf4_Yju2"/>
    <property type="match status" value="1"/>
</dbReference>
<reference evidence="10 11" key="1">
    <citation type="submission" date="2015-08" db="EMBL/GenBank/DDBJ databases">
        <title>Genome sequencing of Penicillium nordicum.</title>
        <authorList>
            <person name="Nguyen H.D."/>
            <person name="Seifert K.A."/>
        </authorList>
    </citation>
    <scope>NUCLEOTIDE SEQUENCE [LARGE SCALE GENOMIC DNA]</scope>
    <source>
        <strain evidence="10 11">DAOMC 185683</strain>
    </source>
</reference>
<dbReference type="PANTHER" id="PTHR12111">
    <property type="entry name" value="SPLICING FACTOR YJU2"/>
    <property type="match status" value="1"/>
</dbReference>
<keyword evidence="2" id="KW-0507">mRNA processing</keyword>
<dbReference type="OrthoDB" id="674963at2759"/>
<comment type="similarity">
    <text evidence="8">Belongs to the CWC16 family. YJU2 subfamily.</text>
</comment>
<comment type="function">
    <text evidence="8">Part of the spliceosome which catalyzes two sequential transesterification reactions, first the excision of the non-coding intron from pre-mRNA and then the ligation of the coding exons to form the mature mRNA. Plays a role in stabilizing the structure of the spliceosome catalytic core and docking of the branch helix into the active site, producing 5'-exon and lariat intron-3'-intermediates.</text>
</comment>
<dbReference type="HAMAP" id="MF_03226">
    <property type="entry name" value="YJU2"/>
    <property type="match status" value="1"/>
</dbReference>
<feature type="binding site" evidence="8">
    <location>
        <position position="119"/>
    </location>
    <ligand>
        <name>Zn(2+)</name>
        <dbReference type="ChEBI" id="CHEBI:29105"/>
    </ligand>
</feature>
<keyword evidence="6" id="KW-0508">mRNA splicing</keyword>
<accession>A0A0M8PA76</accession>
<keyword evidence="11" id="KW-1185">Reference proteome</keyword>
<evidence type="ECO:0000256" key="4">
    <source>
        <dbReference type="ARBA" id="ARBA00022728"/>
    </source>
</evidence>
<evidence type="ECO:0000313" key="10">
    <source>
        <dbReference type="EMBL" id="KOS43570.1"/>
    </source>
</evidence>
<protein>
    <recommendedName>
        <fullName evidence="8">Splicing factor YJU2</fullName>
    </recommendedName>
</protein>
<name>A0A0M8PA76_9EURO</name>
<feature type="binding site" evidence="8">
    <location>
        <position position="122"/>
    </location>
    <ligand>
        <name>Zn(2+)</name>
        <dbReference type="ChEBI" id="CHEBI:29105"/>
    </ligand>
</feature>
<dbReference type="AlphaFoldDB" id="A0A0M8PA76"/>
<comment type="subunit">
    <text evidence="8">Component of the spliceosome. Present in the activated B complex, the catalytically activated B* complex which catalyzes the branching, the catalytic step 1 C complex catalyzing the exon ligation, and the postcatalytic P complex containing the ligated exons (mRNA) and the excised lariat intron.</text>
</comment>
<dbReference type="GO" id="GO:0046872">
    <property type="term" value="F:metal ion binding"/>
    <property type="evidence" value="ECO:0007669"/>
    <property type="project" value="UniProtKB-KW"/>
</dbReference>
<dbReference type="GO" id="GO:0000349">
    <property type="term" value="P:generation of catalytic spliceosome for first transesterification step"/>
    <property type="evidence" value="ECO:0007669"/>
    <property type="project" value="UniProtKB-UniRule"/>
</dbReference>
<evidence type="ECO:0000256" key="8">
    <source>
        <dbReference type="HAMAP-Rule" id="MF_03226"/>
    </source>
</evidence>
<dbReference type="EMBL" id="LHQQ01000078">
    <property type="protein sequence ID" value="KOS43570.1"/>
    <property type="molecule type" value="Genomic_DNA"/>
</dbReference>
<feature type="compositionally biased region" description="Basic and acidic residues" evidence="9">
    <location>
        <begin position="341"/>
        <end position="357"/>
    </location>
</feature>
<dbReference type="STRING" id="229535.A0A0M8PA76"/>
<keyword evidence="3 8" id="KW-0479">Metal-binding</keyword>
<keyword evidence="7 8" id="KW-0539">Nucleus</keyword>